<protein>
    <submittedName>
        <fullName evidence="2">Rasrelated protein Rab18Blike [Xiphosphorus maculatus]</fullName>
    </submittedName>
</protein>
<name>A0A0K2V454_LEPSM</name>
<dbReference type="AlphaFoldDB" id="A0A0K2V454"/>
<keyword evidence="1" id="KW-0812">Transmembrane</keyword>
<accession>A0A0K2V454</accession>
<keyword evidence="1" id="KW-1133">Transmembrane helix</keyword>
<dbReference type="EMBL" id="HACA01027962">
    <property type="protein sequence ID" value="CDW45323.1"/>
    <property type="molecule type" value="Transcribed_RNA"/>
</dbReference>
<sequence length="57" mass="6791">MLVGNKVCGRDQILLKKRFFPIQRQLIFISLFVSSVILKRKERFRRKKDKNVLGSIE</sequence>
<feature type="transmembrane region" description="Helical" evidence="1">
    <location>
        <begin position="20"/>
        <end position="38"/>
    </location>
</feature>
<reference evidence="2" key="1">
    <citation type="submission" date="2014-05" db="EMBL/GenBank/DDBJ databases">
        <authorList>
            <person name="Chronopoulou M."/>
        </authorList>
    </citation>
    <scope>NUCLEOTIDE SEQUENCE</scope>
    <source>
        <tissue evidence="2">Whole organism</tissue>
    </source>
</reference>
<proteinExistence type="predicted"/>
<keyword evidence="1" id="KW-0472">Membrane</keyword>
<evidence type="ECO:0000256" key="1">
    <source>
        <dbReference type="SAM" id="Phobius"/>
    </source>
</evidence>
<organism evidence="2">
    <name type="scientific">Lepeophtheirus salmonis</name>
    <name type="common">Salmon louse</name>
    <name type="synonym">Caligus salmonis</name>
    <dbReference type="NCBI Taxonomy" id="72036"/>
    <lineage>
        <taxon>Eukaryota</taxon>
        <taxon>Metazoa</taxon>
        <taxon>Ecdysozoa</taxon>
        <taxon>Arthropoda</taxon>
        <taxon>Crustacea</taxon>
        <taxon>Multicrustacea</taxon>
        <taxon>Hexanauplia</taxon>
        <taxon>Copepoda</taxon>
        <taxon>Siphonostomatoida</taxon>
        <taxon>Caligidae</taxon>
        <taxon>Lepeophtheirus</taxon>
    </lineage>
</organism>
<evidence type="ECO:0000313" key="2">
    <source>
        <dbReference type="EMBL" id="CDW45323.1"/>
    </source>
</evidence>